<dbReference type="GO" id="GO:0003677">
    <property type="term" value="F:DNA binding"/>
    <property type="evidence" value="ECO:0007669"/>
    <property type="project" value="InterPro"/>
</dbReference>
<organism evidence="4">
    <name type="scientific">Vibrio genomosp. F6</name>
    <dbReference type="NCBI Taxonomy" id="723172"/>
    <lineage>
        <taxon>Bacteria</taxon>
        <taxon>Pseudomonadati</taxon>
        <taxon>Pseudomonadota</taxon>
        <taxon>Gammaproteobacteria</taxon>
        <taxon>Vibrionales</taxon>
        <taxon>Vibrionaceae</taxon>
        <taxon>Vibrio</taxon>
    </lineage>
</organism>
<accession>A0A0H3ZXT5</accession>
<evidence type="ECO:0000259" key="3">
    <source>
        <dbReference type="Pfam" id="PF02371"/>
    </source>
</evidence>
<feature type="domain" description="Transposase IS110-like N-terminal" evidence="2">
    <location>
        <begin position="8"/>
        <end position="146"/>
    </location>
</feature>
<protein>
    <submittedName>
        <fullName evidence="4">Mobile element protein</fullName>
    </submittedName>
</protein>
<name>A0A0H3ZXT5_9VIBR</name>
<evidence type="ECO:0000313" key="4">
    <source>
        <dbReference type="EMBL" id="AKN39382.1"/>
    </source>
</evidence>
<dbReference type="Pfam" id="PF01548">
    <property type="entry name" value="DEDD_Tnp_IS110"/>
    <property type="match status" value="1"/>
</dbReference>
<dbReference type="InterPro" id="IPR047650">
    <property type="entry name" value="Transpos_IS110"/>
</dbReference>
<dbReference type="PANTHER" id="PTHR33055:SF3">
    <property type="entry name" value="PUTATIVE TRANSPOSASE FOR IS117-RELATED"/>
    <property type="match status" value="1"/>
</dbReference>
<dbReference type="GO" id="GO:0004803">
    <property type="term" value="F:transposase activity"/>
    <property type="evidence" value="ECO:0007669"/>
    <property type="project" value="InterPro"/>
</dbReference>
<dbReference type="InterPro" id="IPR003346">
    <property type="entry name" value="Transposase_20"/>
</dbReference>
<proteinExistence type="predicted"/>
<reference evidence="4" key="1">
    <citation type="journal article" date="2015" name="MBio">
        <title>Eco-Evolutionary Dynamics of Episomes among Ecologically Cohesive Bacterial Populations.</title>
        <authorList>
            <person name="Xue H."/>
            <person name="Cordero O.X."/>
            <person name="Camas F.M."/>
            <person name="Trimble W."/>
            <person name="Meyer F."/>
            <person name="Guglielmini J."/>
            <person name="Rocha E.P."/>
            <person name="Polz M.F."/>
        </authorList>
    </citation>
    <scope>NUCLEOTIDE SEQUENCE</scope>
    <source>
        <strain evidence="4">FF_110</strain>
    </source>
</reference>
<keyword evidence="1" id="KW-0175">Coiled coil</keyword>
<dbReference type="AlphaFoldDB" id="A0A0H3ZXT5"/>
<sequence length="345" mass="38092">MNHSTILAIDLAKNVFQICKMDRHGKVIFNKEVSRTKLIQILTKEKEALVAIESCSSANYWARLALSLGHKVKAIAPRKVIAFRQGQKTDANDALAIAIAAQQPNIKPCRILNVEEQCQQSVVLMRDLVVRQKVSTSNQIRSFLLEFGIPIAKGDYALTCAIPLILEDAENGLTPQFRRALSTMYDMFTALIDQIDTLKQSLKEAIQQDKQCQRLENLEGVGPICSVLLKVALGQHDHFANGREAAACFGLTPVQHSSGGKQKIGSIAKRSGNNTLRGALYQGAISVVSKLEKREARTTKEQWLKALTARRGKKVAAIALANKTVRTAFAMLRNDEEYKPQSLTA</sequence>
<dbReference type="InterPro" id="IPR002525">
    <property type="entry name" value="Transp_IS110-like_N"/>
</dbReference>
<dbReference type="Pfam" id="PF02371">
    <property type="entry name" value="Transposase_20"/>
    <property type="match status" value="1"/>
</dbReference>
<feature type="domain" description="Transposase IS116/IS110/IS902 C-terminal" evidence="3">
    <location>
        <begin position="212"/>
        <end position="291"/>
    </location>
</feature>
<dbReference type="GO" id="GO:0006313">
    <property type="term" value="P:DNA transposition"/>
    <property type="evidence" value="ECO:0007669"/>
    <property type="project" value="InterPro"/>
</dbReference>
<evidence type="ECO:0000256" key="1">
    <source>
        <dbReference type="SAM" id="Coils"/>
    </source>
</evidence>
<dbReference type="EMBL" id="KP795645">
    <property type="protein sequence ID" value="AKN39382.1"/>
    <property type="molecule type" value="Genomic_DNA"/>
</dbReference>
<dbReference type="PANTHER" id="PTHR33055">
    <property type="entry name" value="TRANSPOSASE FOR INSERTION SEQUENCE ELEMENT IS1111A"/>
    <property type="match status" value="1"/>
</dbReference>
<dbReference type="NCBIfam" id="NF033542">
    <property type="entry name" value="transpos_IS110"/>
    <property type="match status" value="1"/>
</dbReference>
<evidence type="ECO:0000259" key="2">
    <source>
        <dbReference type="Pfam" id="PF01548"/>
    </source>
</evidence>
<feature type="coiled-coil region" evidence="1">
    <location>
        <begin position="188"/>
        <end position="218"/>
    </location>
</feature>